<dbReference type="PANTHER" id="PTHR43075:SF1">
    <property type="entry name" value="FORMATE LYASE ACTIVATING ENZYME, PUTATIVE (AFU_ORTHOLOGUE AFUA_2G15630)-RELATED"/>
    <property type="match status" value="1"/>
</dbReference>
<proteinExistence type="predicted"/>
<evidence type="ECO:0000313" key="3">
    <source>
        <dbReference type="Proteomes" id="UP000779508"/>
    </source>
</evidence>
<accession>A0ABS6G243</accession>
<dbReference type="PIRSF" id="PIRSF004869">
    <property type="entry name" value="PflX_prd"/>
    <property type="match status" value="1"/>
</dbReference>
<dbReference type="Proteomes" id="UP000779508">
    <property type="component" value="Unassembled WGS sequence"/>
</dbReference>
<gene>
    <name evidence="2" type="ORF">KQI88_03430</name>
</gene>
<dbReference type="PANTHER" id="PTHR43075">
    <property type="entry name" value="FORMATE LYASE ACTIVATING ENZYME, PUTATIVE (AFU_ORTHOLOGUE AFUA_2G15630)-RELATED"/>
    <property type="match status" value="1"/>
</dbReference>
<keyword evidence="3" id="KW-1185">Reference proteome</keyword>
<name>A0ABS6G243_9FIRM</name>
<dbReference type="InterPro" id="IPR016431">
    <property type="entry name" value="Pyrv-formate_lyase-activ_prd"/>
</dbReference>
<dbReference type="Pfam" id="PF04055">
    <property type="entry name" value="Radical_SAM"/>
    <property type="match status" value="1"/>
</dbReference>
<reference evidence="2 3" key="1">
    <citation type="submission" date="2021-06" db="EMBL/GenBank/DDBJ databases">
        <authorList>
            <person name="Sun Q."/>
            <person name="Li D."/>
        </authorList>
    </citation>
    <scope>NUCLEOTIDE SEQUENCE [LARGE SCALE GENOMIC DNA]</scope>
    <source>
        <strain evidence="2 3">MSJ-5</strain>
    </source>
</reference>
<dbReference type="InterPro" id="IPR007197">
    <property type="entry name" value="rSAM"/>
</dbReference>
<organism evidence="2 3">
    <name type="scientific">Alkaliphilus flagellatus</name>
    <dbReference type="NCBI Taxonomy" id="2841507"/>
    <lineage>
        <taxon>Bacteria</taxon>
        <taxon>Bacillati</taxon>
        <taxon>Bacillota</taxon>
        <taxon>Clostridia</taxon>
        <taxon>Peptostreptococcales</taxon>
        <taxon>Natronincolaceae</taxon>
        <taxon>Alkaliphilus</taxon>
    </lineage>
</organism>
<dbReference type="EMBL" id="JAHLQK010000001">
    <property type="protein sequence ID" value="MBU5675465.1"/>
    <property type="molecule type" value="Genomic_DNA"/>
</dbReference>
<sequence>MLKPGYLSLLENGELQSRVSTLKKMLENCVLCPHQCKVNRLDGERGFCRTLDNVVVSGAEPHFGEEEELVGRYGSGTIFFSHCNLKCVFCQNYEISHCGEGEEITPNKLANLMLDLQDYGCHNINLVSPGHIVPQIVEAIYIAAKQGLSIPIVYNTNGYDLTDTLRLLDGIVDIYMPDIKFSDDTIAEKYLKVKQYYTIAKNAVKEMYRQVGDLKTNENNIAYKGLLIRHLVMPQNLAGTEKIMKFIADELSTKTYINIMAQYYPEYKAYEYEEISKQISEKEFQYAIDAAKTAGLTNIR</sequence>
<comment type="caution">
    <text evidence="2">The sequence shown here is derived from an EMBL/GenBank/DDBJ whole genome shotgun (WGS) entry which is preliminary data.</text>
</comment>
<dbReference type="RefSeq" id="WP_216414945.1">
    <property type="nucleotide sequence ID" value="NZ_JAHLQK010000001.1"/>
</dbReference>
<protein>
    <submittedName>
        <fullName evidence="2">Radical SAM protein</fullName>
    </submittedName>
</protein>
<dbReference type="SFLD" id="SFLDS00029">
    <property type="entry name" value="Radical_SAM"/>
    <property type="match status" value="1"/>
</dbReference>
<dbReference type="InterPro" id="IPR040085">
    <property type="entry name" value="MJ0674-like"/>
</dbReference>
<dbReference type="CDD" id="cd01335">
    <property type="entry name" value="Radical_SAM"/>
    <property type="match status" value="1"/>
</dbReference>
<dbReference type="SFLD" id="SFLDG01099">
    <property type="entry name" value="Uncharacterised_Radical_SAM_Su"/>
    <property type="match status" value="1"/>
</dbReference>
<feature type="domain" description="Radical SAM core" evidence="1">
    <location>
        <begin position="78"/>
        <end position="208"/>
    </location>
</feature>
<evidence type="ECO:0000313" key="2">
    <source>
        <dbReference type="EMBL" id="MBU5675465.1"/>
    </source>
</evidence>
<evidence type="ECO:0000259" key="1">
    <source>
        <dbReference type="Pfam" id="PF04055"/>
    </source>
</evidence>